<dbReference type="AlphaFoldDB" id="A0A0C3AAR5"/>
<proteinExistence type="predicted"/>
<accession>A0A0C3AAR5</accession>
<reference evidence="3" key="2">
    <citation type="submission" date="2015-01" db="EMBL/GenBank/DDBJ databases">
        <title>Evolutionary Origins and Diversification of the Mycorrhizal Mutualists.</title>
        <authorList>
            <consortium name="DOE Joint Genome Institute"/>
            <consortium name="Mycorrhizal Genomics Consortium"/>
            <person name="Kohler A."/>
            <person name="Kuo A."/>
            <person name="Nagy L.G."/>
            <person name="Floudas D."/>
            <person name="Copeland A."/>
            <person name="Barry K.W."/>
            <person name="Cichocki N."/>
            <person name="Veneault-Fourrey C."/>
            <person name="LaButti K."/>
            <person name="Lindquist E.A."/>
            <person name="Lipzen A."/>
            <person name="Lundell T."/>
            <person name="Morin E."/>
            <person name="Murat C."/>
            <person name="Riley R."/>
            <person name="Ohm R."/>
            <person name="Sun H."/>
            <person name="Tunlid A."/>
            <person name="Henrissat B."/>
            <person name="Grigoriev I.V."/>
            <person name="Hibbett D.S."/>
            <person name="Martin F."/>
        </authorList>
    </citation>
    <scope>NUCLEOTIDE SEQUENCE [LARGE SCALE GENOMIC DNA]</scope>
    <source>
        <strain evidence="3">MAFF 305830</strain>
    </source>
</reference>
<dbReference type="Proteomes" id="UP000054097">
    <property type="component" value="Unassembled WGS sequence"/>
</dbReference>
<evidence type="ECO:0000313" key="3">
    <source>
        <dbReference type="Proteomes" id="UP000054097"/>
    </source>
</evidence>
<name>A0A0C3AAR5_SERVB</name>
<protein>
    <submittedName>
        <fullName evidence="2">Uncharacterized protein</fullName>
    </submittedName>
</protein>
<dbReference type="HOGENOM" id="CLU_631876_0_0_1"/>
<evidence type="ECO:0000313" key="2">
    <source>
        <dbReference type="EMBL" id="KIM21720.1"/>
    </source>
</evidence>
<evidence type="ECO:0000256" key="1">
    <source>
        <dbReference type="SAM" id="MobiDB-lite"/>
    </source>
</evidence>
<feature type="region of interest" description="Disordered" evidence="1">
    <location>
        <begin position="1"/>
        <end position="80"/>
    </location>
</feature>
<organism evidence="2 3">
    <name type="scientific">Serendipita vermifera MAFF 305830</name>
    <dbReference type="NCBI Taxonomy" id="933852"/>
    <lineage>
        <taxon>Eukaryota</taxon>
        <taxon>Fungi</taxon>
        <taxon>Dikarya</taxon>
        <taxon>Basidiomycota</taxon>
        <taxon>Agaricomycotina</taxon>
        <taxon>Agaricomycetes</taxon>
        <taxon>Sebacinales</taxon>
        <taxon>Serendipitaceae</taxon>
        <taxon>Serendipita</taxon>
    </lineage>
</organism>
<dbReference type="EMBL" id="KN824373">
    <property type="protein sequence ID" value="KIM21720.1"/>
    <property type="molecule type" value="Genomic_DNA"/>
</dbReference>
<keyword evidence="3" id="KW-1185">Reference proteome</keyword>
<sequence>MLIKDASTAPSSPCTSFPGAYPESPPGPNTDVQSTRAEADDSTPPTDDDQGTNKDASTDYGSLPDLSPPRADPDDEEKADTVHSLMDIVGDYLSHAFSNLSLDQVQRDLALRELRLKQDDPEMIATATWGAYRLLCATQSNPVNPELEKDFRSTVLQLLPFFQAYAAKVRDVGFNTSVQVLKKGDHIDPTAGFLVFETDDYMQRQELIEEKHKSIAINRIDGYHHNETFSQARALQAQHASTYLRLIIGAVTEPLPPFPSNLLNDAFAIAKYWFQALPGTWFGEHPPHMVIIARIALEVCIACAGLHTESQSECDKEHRNQRKDIATSYHMRSYGQSGKGYFVPSGIMVPPIEPQYWKLVYPGSLALFGKMHPAIIDARTRYKACLTCGIQHVFGSVCPYNVSLLAETFLQKFHRFELIHCTPRLPITCHLLRE</sequence>
<gene>
    <name evidence="2" type="ORF">M408DRAFT_301233</name>
</gene>
<reference evidence="2 3" key="1">
    <citation type="submission" date="2014-04" db="EMBL/GenBank/DDBJ databases">
        <authorList>
            <consortium name="DOE Joint Genome Institute"/>
            <person name="Kuo A."/>
            <person name="Zuccaro A."/>
            <person name="Kohler A."/>
            <person name="Nagy L.G."/>
            <person name="Floudas D."/>
            <person name="Copeland A."/>
            <person name="Barry K.W."/>
            <person name="Cichocki N."/>
            <person name="Veneault-Fourrey C."/>
            <person name="LaButti K."/>
            <person name="Lindquist E.A."/>
            <person name="Lipzen A."/>
            <person name="Lundell T."/>
            <person name="Morin E."/>
            <person name="Murat C."/>
            <person name="Sun H."/>
            <person name="Tunlid A."/>
            <person name="Henrissat B."/>
            <person name="Grigoriev I.V."/>
            <person name="Hibbett D.S."/>
            <person name="Martin F."/>
            <person name="Nordberg H.P."/>
            <person name="Cantor M.N."/>
            <person name="Hua S.X."/>
        </authorList>
    </citation>
    <scope>NUCLEOTIDE SEQUENCE [LARGE SCALE GENOMIC DNA]</scope>
    <source>
        <strain evidence="2 3">MAFF 305830</strain>
    </source>
</reference>